<evidence type="ECO:0000256" key="8">
    <source>
        <dbReference type="ARBA" id="ARBA00022723"/>
    </source>
</evidence>
<evidence type="ECO:0000313" key="13">
    <source>
        <dbReference type="EMBL" id="BDI32130.1"/>
    </source>
</evidence>
<keyword evidence="9" id="KW-0274">FAD</keyword>
<dbReference type="InterPro" id="IPR052034">
    <property type="entry name" value="NasD-like"/>
</dbReference>
<keyword evidence="10" id="KW-0560">Oxidoreductase</keyword>
<dbReference type="InterPro" id="IPR016156">
    <property type="entry name" value="FAD/NAD-linked_Rdtase_dimer_sf"/>
</dbReference>
<evidence type="ECO:0000256" key="5">
    <source>
        <dbReference type="ARBA" id="ARBA00010429"/>
    </source>
</evidence>
<comment type="pathway">
    <text evidence="4">Nitrogen metabolism; nitrate reduction (assimilation).</text>
</comment>
<evidence type="ECO:0000313" key="14">
    <source>
        <dbReference type="Proteomes" id="UP000287394"/>
    </source>
</evidence>
<evidence type="ECO:0000256" key="10">
    <source>
        <dbReference type="ARBA" id="ARBA00023002"/>
    </source>
</evidence>
<dbReference type="InterPro" id="IPR041575">
    <property type="entry name" value="Rubredoxin_C"/>
</dbReference>
<dbReference type="PRINTS" id="PR00411">
    <property type="entry name" value="PNDRDTASEI"/>
</dbReference>
<evidence type="ECO:0000256" key="1">
    <source>
        <dbReference type="ARBA" id="ARBA00001929"/>
    </source>
</evidence>
<proteinExistence type="inferred from homology"/>
<dbReference type="PANTHER" id="PTHR43809:SF1">
    <property type="entry name" value="NITRITE REDUCTASE (NADH) LARGE SUBUNIT"/>
    <property type="match status" value="1"/>
</dbReference>
<name>A0A402CXV6_9BACT</name>
<keyword evidence="12" id="KW-0411">Iron-sulfur</keyword>
<keyword evidence="6" id="KW-0349">Heme</keyword>
<dbReference type="Pfam" id="PF07992">
    <property type="entry name" value="Pyr_redox_2"/>
    <property type="match status" value="1"/>
</dbReference>
<dbReference type="InterPro" id="IPR007419">
    <property type="entry name" value="BFD-like_2Fe2S-bd_dom"/>
</dbReference>
<keyword evidence="14" id="KW-1185">Reference proteome</keyword>
<evidence type="ECO:0000256" key="3">
    <source>
        <dbReference type="ARBA" id="ARBA00001974"/>
    </source>
</evidence>
<reference evidence="13 14" key="1">
    <citation type="journal article" date="2019" name="Int. J. Syst. Evol. Microbiol.">
        <title>Capsulimonas corticalis gen. nov., sp. nov., an aerobic capsulated bacterium, of a novel bacterial order, Capsulimonadales ord. nov., of the class Armatimonadia of the phylum Armatimonadetes.</title>
        <authorList>
            <person name="Li J."/>
            <person name="Kudo C."/>
            <person name="Tonouchi A."/>
        </authorList>
    </citation>
    <scope>NUCLEOTIDE SEQUENCE [LARGE SCALE GENOMIC DNA]</scope>
    <source>
        <strain evidence="13 14">AX-7</strain>
    </source>
</reference>
<dbReference type="Gene3D" id="3.30.390.30">
    <property type="match status" value="1"/>
</dbReference>
<dbReference type="PRINTS" id="PR00368">
    <property type="entry name" value="FADPNR"/>
</dbReference>
<keyword evidence="8" id="KW-0479">Metal-binding</keyword>
<sequence length="537" mass="57177">MSEKKKLVVIGNGMAGARTVEEILQRGGAAQYEISIIGDEPHGNYNRILLSNVLNGAQSPSEIYLNPLAWYRDNKIDLHAPLRATHIDRDAKVVTASPLGGKPNAGATALPYDTLIIATGSRPYIPPMDGLTTLAGDDKPGVCVFRTLDDCHKIAGCANKCERAVVIGGGLLGLEAARGLLKYGVEVHVVHIGANLMSAQLDAQAAALLKTQIERMGIHVHLNKSTTAILGDDCVTGLAFADGTTLSCDMVVISAGIRPNVEIAKECGLSVERAIVVDDQMRSVSDDSIYVVGECAQHRGVTYGLVAPLWEQGQVLADHLTGRKPNAAYKGSKLVTKLKVMGIHLVSMGVTKPERDTDEVVLFMESRRGIYQKLIIRDDTLVGAIMLGDTEKASALIQAFDHASPLSELRRELLFDSAPPAAASAKNKLLEMPDAVKVCNCIGVTKRDIRKCVEGGCRTLESVQAATRAGTGCGTCKPLVKDIVEWVADGGETAPPSPSPSTGDIPALLADLPFAKPEVTGAIKVLVRELMDWASRD</sequence>
<dbReference type="KEGG" id="ccot:CCAX7_41810"/>
<evidence type="ECO:0000256" key="11">
    <source>
        <dbReference type="ARBA" id="ARBA00023004"/>
    </source>
</evidence>
<dbReference type="FunFam" id="3.50.50.60:FF:000033">
    <property type="entry name" value="Nitrite reductase [NAD(P)H], large subunit"/>
    <property type="match status" value="1"/>
</dbReference>
<dbReference type="SUPFAM" id="SSF51905">
    <property type="entry name" value="FAD/NAD(P)-binding domain"/>
    <property type="match status" value="2"/>
</dbReference>
<evidence type="ECO:0000256" key="6">
    <source>
        <dbReference type="ARBA" id="ARBA00022617"/>
    </source>
</evidence>
<comment type="similarity">
    <text evidence="5">Belongs to the nitrite and sulfite reductase 4Fe-4S domain family.</text>
</comment>
<dbReference type="Proteomes" id="UP000287394">
    <property type="component" value="Chromosome"/>
</dbReference>
<dbReference type="EMBL" id="AP025739">
    <property type="protein sequence ID" value="BDI32130.1"/>
    <property type="molecule type" value="Genomic_DNA"/>
</dbReference>
<gene>
    <name evidence="13" type="ORF">CCAX7_41810</name>
</gene>
<keyword evidence="11" id="KW-0408">Iron</keyword>
<dbReference type="Pfam" id="PF04324">
    <property type="entry name" value="Fer2_BFD"/>
    <property type="match status" value="1"/>
</dbReference>
<dbReference type="InterPro" id="IPR041854">
    <property type="entry name" value="BFD-like_2Fe2S-bd_dom_sf"/>
</dbReference>
<evidence type="ECO:0000256" key="12">
    <source>
        <dbReference type="ARBA" id="ARBA00023014"/>
    </source>
</evidence>
<dbReference type="AlphaFoldDB" id="A0A402CXV6"/>
<dbReference type="Pfam" id="PF18267">
    <property type="entry name" value="Rubredoxin_C"/>
    <property type="match status" value="1"/>
</dbReference>
<evidence type="ECO:0000256" key="7">
    <source>
        <dbReference type="ARBA" id="ARBA00022630"/>
    </source>
</evidence>
<keyword evidence="7" id="KW-0285">Flavoprotein</keyword>
<dbReference type="InterPro" id="IPR036188">
    <property type="entry name" value="FAD/NAD-bd_sf"/>
</dbReference>
<dbReference type="GO" id="GO:0051536">
    <property type="term" value="F:iron-sulfur cluster binding"/>
    <property type="evidence" value="ECO:0007669"/>
    <property type="project" value="UniProtKB-KW"/>
</dbReference>
<comment type="cofactor">
    <cofactor evidence="2">
        <name>[4Fe-4S] cluster</name>
        <dbReference type="ChEBI" id="CHEBI:49883"/>
    </cofactor>
</comment>
<protein>
    <submittedName>
        <fullName evidence="13">Uncharacterized protein</fullName>
    </submittedName>
</protein>
<dbReference type="GO" id="GO:0046872">
    <property type="term" value="F:metal ion binding"/>
    <property type="evidence" value="ECO:0007669"/>
    <property type="project" value="UniProtKB-KW"/>
</dbReference>
<comment type="cofactor">
    <cofactor evidence="1">
        <name>siroheme</name>
        <dbReference type="ChEBI" id="CHEBI:60052"/>
    </cofactor>
</comment>
<dbReference type="InterPro" id="IPR023753">
    <property type="entry name" value="FAD/NAD-binding_dom"/>
</dbReference>
<dbReference type="Gene3D" id="3.50.50.60">
    <property type="entry name" value="FAD/NAD(P)-binding domain"/>
    <property type="match status" value="2"/>
</dbReference>
<dbReference type="PANTHER" id="PTHR43809">
    <property type="entry name" value="NITRITE REDUCTASE (NADH) LARGE SUBUNIT"/>
    <property type="match status" value="1"/>
</dbReference>
<evidence type="ECO:0000256" key="2">
    <source>
        <dbReference type="ARBA" id="ARBA00001966"/>
    </source>
</evidence>
<organism evidence="13 14">
    <name type="scientific">Capsulimonas corticalis</name>
    <dbReference type="NCBI Taxonomy" id="2219043"/>
    <lineage>
        <taxon>Bacteria</taxon>
        <taxon>Bacillati</taxon>
        <taxon>Armatimonadota</taxon>
        <taxon>Armatimonadia</taxon>
        <taxon>Capsulimonadales</taxon>
        <taxon>Capsulimonadaceae</taxon>
        <taxon>Capsulimonas</taxon>
    </lineage>
</organism>
<evidence type="ECO:0000256" key="4">
    <source>
        <dbReference type="ARBA" id="ARBA00005096"/>
    </source>
</evidence>
<accession>A0A402CXV6</accession>
<evidence type="ECO:0000256" key="9">
    <source>
        <dbReference type="ARBA" id="ARBA00022827"/>
    </source>
</evidence>
<dbReference type="OrthoDB" id="9768666at2"/>
<dbReference type="GO" id="GO:0016491">
    <property type="term" value="F:oxidoreductase activity"/>
    <property type="evidence" value="ECO:0007669"/>
    <property type="project" value="UniProtKB-KW"/>
</dbReference>
<dbReference type="Gene3D" id="1.10.10.1100">
    <property type="entry name" value="BFD-like [2Fe-2S]-binding domain"/>
    <property type="match status" value="1"/>
</dbReference>
<dbReference type="RefSeq" id="WP_119322173.1">
    <property type="nucleotide sequence ID" value="NZ_AP025739.1"/>
</dbReference>
<comment type="cofactor">
    <cofactor evidence="3">
        <name>FAD</name>
        <dbReference type="ChEBI" id="CHEBI:57692"/>
    </cofactor>
</comment>